<evidence type="ECO:0000313" key="3">
    <source>
        <dbReference type="EMBL" id="GJT21152.1"/>
    </source>
</evidence>
<dbReference type="PANTHER" id="PTHR15503">
    <property type="entry name" value="LDOC1 RELATED"/>
    <property type="match status" value="1"/>
</dbReference>
<dbReference type="Proteomes" id="UP001151760">
    <property type="component" value="Unassembled WGS sequence"/>
</dbReference>
<dbReference type="Pfam" id="PF07727">
    <property type="entry name" value="RVT_2"/>
    <property type="match status" value="1"/>
</dbReference>
<dbReference type="SUPFAM" id="SSF56672">
    <property type="entry name" value="DNA/RNA polymerases"/>
    <property type="match status" value="1"/>
</dbReference>
<dbReference type="PANTHER" id="PTHR15503:SF45">
    <property type="entry name" value="RNA-DIRECTED DNA POLYMERASE HOMOLOG"/>
    <property type="match status" value="1"/>
</dbReference>
<dbReference type="SUPFAM" id="SSF50630">
    <property type="entry name" value="Acid proteases"/>
    <property type="match status" value="1"/>
</dbReference>
<evidence type="ECO:0000256" key="1">
    <source>
        <dbReference type="SAM" id="MobiDB-lite"/>
    </source>
</evidence>
<comment type="caution">
    <text evidence="3">The sequence shown here is derived from an EMBL/GenBank/DDBJ whole genome shotgun (WGS) entry which is preliminary data.</text>
</comment>
<dbReference type="EMBL" id="BQNB010013865">
    <property type="protein sequence ID" value="GJT21152.1"/>
    <property type="molecule type" value="Genomic_DNA"/>
</dbReference>
<organism evidence="3 4">
    <name type="scientific">Tanacetum coccineum</name>
    <dbReference type="NCBI Taxonomy" id="301880"/>
    <lineage>
        <taxon>Eukaryota</taxon>
        <taxon>Viridiplantae</taxon>
        <taxon>Streptophyta</taxon>
        <taxon>Embryophyta</taxon>
        <taxon>Tracheophyta</taxon>
        <taxon>Spermatophyta</taxon>
        <taxon>Magnoliopsida</taxon>
        <taxon>eudicotyledons</taxon>
        <taxon>Gunneridae</taxon>
        <taxon>Pentapetalae</taxon>
        <taxon>asterids</taxon>
        <taxon>campanulids</taxon>
        <taxon>Asterales</taxon>
        <taxon>Asteraceae</taxon>
        <taxon>Asteroideae</taxon>
        <taxon>Anthemideae</taxon>
        <taxon>Anthemidinae</taxon>
        <taxon>Tanacetum</taxon>
    </lineage>
</organism>
<dbReference type="Gene3D" id="2.40.70.10">
    <property type="entry name" value="Acid Proteases"/>
    <property type="match status" value="1"/>
</dbReference>
<feature type="compositionally biased region" description="Basic and acidic residues" evidence="1">
    <location>
        <begin position="883"/>
        <end position="897"/>
    </location>
</feature>
<sequence length="935" mass="105375">MLGEMWDCQLGNLTAGKVSGGGGRNNIEQLADKYELRMGRKGGPLQEIWDKCGEGYKVCSRLSSQDTALHHKWRAKVTAIEESKDLTSLSLDELIGNLKVHEMIIKKDVEIVKAKVERKSLALKAKKESSDEECSTLKAKRVQEVFQNKRYGDPNHLIGECPKPPKDKNQRAFIRGSWSYNDEEDDEKVNNETCLVAQASSEICLGVDLEPDEWIKDRGCSKHMTGNQKLFSSYKAYNGASKKLVRNLSKLKFDQHLCDACKIGKQAHASHKAKNIVPMTRCLKLLHMDLFGSSAVRSYEGNRYTLVIVDDNSRHHPWWMMDDDLDEEDANKVTEKKNLENDIVDETVEIDEILVPQHRNMTIIGTKLVFRNKLDENGIVSRNKARLVAQGYNQQEGIDYDETYGPVARLKSIRILLAYACALDFKLFQVDVKSAFLNGFINESDSEVEVVFDKTANSRLSTSGKDGSDKGYDTNSLLEQWRDSYPDNDDYDPYDHDMYENHDMSEHLHSICDDLDITFCISEQWRDSYPDNDDYDPYDHDMYENHDMSEHLQSICDDLDITVFQDGLRRSWNDEEFKISLRLLLKALIDFSTKRESSKPKDQKVNQEKGGGEKNAQPKVDTARKPPTGKDKNLKTSYKSGGCFICDGPHRARDCPKKASLNGMSAHEDEEASDGGSMGSIRILNAIKAKMEESKVVRKGLQYVEATINGVKVCALVDSGATHNFVADDEAKRLGINATKGSGTIKAVNSLAKAIHGVAKDVWGKIGEWEGMIDLLVVPIDDFKVVLGLEFLDKVRAFPMPFANSLCILDGGKTFIVSTERDAKSGAKTLSAMQFKKGFNKSEPCYLVVTRLETDEGSNKVEVPKVIEQVLDEFKDVMPKELPKKLPPRREVDHTIELETGSKPPAKAPYRMPPPELEELRKQLKELIDAGYIRP</sequence>
<dbReference type="PROSITE" id="PS00141">
    <property type="entry name" value="ASP_PROTEASE"/>
    <property type="match status" value="1"/>
</dbReference>
<proteinExistence type="predicted"/>
<evidence type="ECO:0000259" key="2">
    <source>
        <dbReference type="Pfam" id="PF07727"/>
    </source>
</evidence>
<dbReference type="InterPro" id="IPR032567">
    <property type="entry name" value="RTL1-rel"/>
</dbReference>
<reference evidence="3" key="1">
    <citation type="journal article" date="2022" name="Int. J. Mol. Sci.">
        <title>Draft Genome of Tanacetum Coccineum: Genomic Comparison of Closely Related Tanacetum-Family Plants.</title>
        <authorList>
            <person name="Yamashiro T."/>
            <person name="Shiraishi A."/>
            <person name="Nakayama K."/>
            <person name="Satake H."/>
        </authorList>
    </citation>
    <scope>NUCLEOTIDE SEQUENCE</scope>
</reference>
<dbReference type="InterPro" id="IPR013103">
    <property type="entry name" value="RVT_2"/>
</dbReference>
<keyword evidence="4" id="KW-1185">Reference proteome</keyword>
<feature type="domain" description="Reverse transcriptase Ty1/copia-type" evidence="2">
    <location>
        <begin position="355"/>
        <end position="443"/>
    </location>
</feature>
<feature type="compositionally biased region" description="Basic and acidic residues" evidence="1">
    <location>
        <begin position="595"/>
        <end position="612"/>
    </location>
</feature>
<feature type="region of interest" description="Disordered" evidence="1">
    <location>
        <begin position="595"/>
        <end position="634"/>
    </location>
</feature>
<dbReference type="InterPro" id="IPR043502">
    <property type="entry name" value="DNA/RNA_pol_sf"/>
</dbReference>
<dbReference type="CDD" id="cd00303">
    <property type="entry name" value="retropepsin_like"/>
    <property type="match status" value="1"/>
</dbReference>
<reference evidence="3" key="2">
    <citation type="submission" date="2022-01" db="EMBL/GenBank/DDBJ databases">
        <authorList>
            <person name="Yamashiro T."/>
            <person name="Shiraishi A."/>
            <person name="Satake H."/>
            <person name="Nakayama K."/>
        </authorList>
    </citation>
    <scope>NUCLEOTIDE SEQUENCE</scope>
</reference>
<protein>
    <submittedName>
        <fullName evidence="3">Retrovirus-related pol polyprotein from transposon TNT 1-94</fullName>
    </submittedName>
</protein>
<feature type="compositionally biased region" description="Basic and acidic residues" evidence="1">
    <location>
        <begin position="621"/>
        <end position="634"/>
    </location>
</feature>
<feature type="region of interest" description="Disordered" evidence="1">
    <location>
        <begin position="883"/>
        <end position="913"/>
    </location>
</feature>
<dbReference type="InterPro" id="IPR001969">
    <property type="entry name" value="Aspartic_peptidase_AS"/>
</dbReference>
<evidence type="ECO:0000313" key="4">
    <source>
        <dbReference type="Proteomes" id="UP001151760"/>
    </source>
</evidence>
<accession>A0ABQ5C4X3</accession>
<dbReference type="InterPro" id="IPR021109">
    <property type="entry name" value="Peptidase_aspartic_dom_sf"/>
</dbReference>
<dbReference type="Gene3D" id="3.10.10.10">
    <property type="entry name" value="HIV Type 1 Reverse Transcriptase, subunit A, domain 1"/>
    <property type="match status" value="1"/>
</dbReference>
<gene>
    <name evidence="3" type="ORF">Tco_0891089</name>
</gene>
<dbReference type="Pfam" id="PF13975">
    <property type="entry name" value="gag-asp_proteas"/>
    <property type="match status" value="1"/>
</dbReference>
<name>A0ABQ5C4X3_9ASTR</name>